<keyword evidence="1" id="KW-0812">Transmembrane</keyword>
<dbReference type="KEGG" id="phy:AJ81_06265"/>
<dbReference type="EMBL" id="CP007141">
    <property type="protein sequence ID" value="AJC73859.1"/>
    <property type="molecule type" value="Genomic_DNA"/>
</dbReference>
<dbReference type="SUPFAM" id="SSF53850">
    <property type="entry name" value="Periplasmic binding protein-like II"/>
    <property type="match status" value="1"/>
</dbReference>
<evidence type="ECO:0000313" key="4">
    <source>
        <dbReference type="Proteomes" id="UP000077469"/>
    </source>
</evidence>
<sequence length="288" mass="33203">MRHAHRRYLSQSSEGWNCETQRQGGVRPSQMRSSLIFFLLLSATLLSRQLIIATTTSLYETGLLDLLKAHFEKRYPIHVVFAPVGSGMALTMGKRGDADLLLVHSPSDEEQFMKDGFGLKRVSFMYNDFVVVGPKEWQEREFADALSFMRHIYENRLPFVSRSDNSGTHRKEQELWKSIGVVPEGKWYHMAGTGMAQTLLIANELRAFCLTDRASFEMLKNRLNMKICCEDAELLRNVYSAILVNPKNGKRVNHEDAKKFFEFLFEDSTLKLIENYSVNGVKLFRVFR</sequence>
<gene>
    <name evidence="3" type="ORF">AJ81_06265</name>
</gene>
<dbReference type="AlphaFoldDB" id="A0A0X1KRJ8"/>
<dbReference type="PANTHER" id="PTHR37945">
    <property type="entry name" value="EXTRACELLULAR TUNGSTATE BINDING PROTEIN"/>
    <property type="match status" value="1"/>
</dbReference>
<name>A0A0X1KRJ8_9THEM</name>
<keyword evidence="1" id="KW-1133">Transmembrane helix</keyword>
<evidence type="ECO:0000259" key="2">
    <source>
        <dbReference type="Pfam" id="PF12849"/>
    </source>
</evidence>
<keyword evidence="1" id="KW-0472">Membrane</keyword>
<dbReference type="STRING" id="1123384.AJ81_06265"/>
<feature type="domain" description="PBP" evidence="2">
    <location>
        <begin position="51"/>
        <end position="267"/>
    </location>
</feature>
<keyword evidence="4" id="KW-1185">Reference proteome</keyword>
<dbReference type="PATRIC" id="fig|1123384.7.peg.1261"/>
<feature type="transmembrane region" description="Helical" evidence="1">
    <location>
        <begin position="35"/>
        <end position="55"/>
    </location>
</feature>
<reference evidence="3 4" key="1">
    <citation type="submission" date="2014-01" db="EMBL/GenBank/DDBJ databases">
        <title>Genome sequencing of Thermotog hypogea.</title>
        <authorList>
            <person name="Zhang X."/>
            <person name="Alvare G."/>
            <person name="Fristensky B."/>
            <person name="Chen L."/>
            <person name="Suen T."/>
            <person name="Chen Q."/>
            <person name="Ma K."/>
        </authorList>
    </citation>
    <scope>NUCLEOTIDE SEQUENCE [LARGE SCALE GENOMIC DNA]</scope>
    <source>
        <strain evidence="3 4">DSM 11164</strain>
    </source>
</reference>
<proteinExistence type="predicted"/>
<dbReference type="InterPro" id="IPR052738">
    <property type="entry name" value="ABC-Tungstate_binding"/>
</dbReference>
<dbReference type="InterPro" id="IPR024370">
    <property type="entry name" value="PBP_domain"/>
</dbReference>
<accession>A0A0X1KRJ8</accession>
<evidence type="ECO:0000313" key="3">
    <source>
        <dbReference type="EMBL" id="AJC73859.1"/>
    </source>
</evidence>
<dbReference type="Gene3D" id="3.40.190.10">
    <property type="entry name" value="Periplasmic binding protein-like II"/>
    <property type="match status" value="2"/>
</dbReference>
<protein>
    <submittedName>
        <fullName evidence="3">ABC transporter substrate-binding protein</fullName>
    </submittedName>
</protein>
<dbReference type="PANTHER" id="PTHR37945:SF1">
    <property type="entry name" value="EXTRACELLULAR TUNGSTATE BINDING PROTEIN"/>
    <property type="match status" value="1"/>
</dbReference>
<dbReference type="Proteomes" id="UP000077469">
    <property type="component" value="Chromosome"/>
</dbReference>
<evidence type="ECO:0000256" key="1">
    <source>
        <dbReference type="SAM" id="Phobius"/>
    </source>
</evidence>
<dbReference type="PaxDb" id="1123384-AJ81_06265"/>
<dbReference type="Pfam" id="PF12849">
    <property type="entry name" value="PBP_like_2"/>
    <property type="match status" value="1"/>
</dbReference>
<organism evidence="3 4">
    <name type="scientific">Pseudothermotoga hypogea DSM 11164 = NBRC 106472</name>
    <dbReference type="NCBI Taxonomy" id="1123384"/>
    <lineage>
        <taxon>Bacteria</taxon>
        <taxon>Thermotogati</taxon>
        <taxon>Thermotogota</taxon>
        <taxon>Thermotogae</taxon>
        <taxon>Thermotogales</taxon>
        <taxon>Thermotogaceae</taxon>
        <taxon>Pseudothermotoga</taxon>
    </lineage>
</organism>